<reference evidence="2" key="1">
    <citation type="submission" date="2021-01" db="EMBL/GenBank/DDBJ databases">
        <authorList>
            <consortium name="Genoscope - CEA"/>
            <person name="William W."/>
        </authorList>
    </citation>
    <scope>NUCLEOTIDE SEQUENCE</scope>
</reference>
<dbReference type="GO" id="GO:0005634">
    <property type="term" value="C:nucleus"/>
    <property type="evidence" value="ECO:0007669"/>
    <property type="project" value="TreeGrafter"/>
</dbReference>
<dbReference type="PANTHER" id="PTHR12302:SF3">
    <property type="entry name" value="SERINE_THREONINE-PROTEIN KINASE 31"/>
    <property type="match status" value="1"/>
</dbReference>
<dbReference type="PANTHER" id="PTHR12302">
    <property type="entry name" value="EBNA2 BINDING PROTEIN P100"/>
    <property type="match status" value="1"/>
</dbReference>
<dbReference type="SMART" id="SM00318">
    <property type="entry name" value="SNc"/>
    <property type="match status" value="1"/>
</dbReference>
<dbReference type="GO" id="GO:0004518">
    <property type="term" value="F:nuclease activity"/>
    <property type="evidence" value="ECO:0007669"/>
    <property type="project" value="TreeGrafter"/>
</dbReference>
<name>A0A8S1KA87_9CILI</name>
<dbReference type="AlphaFoldDB" id="A0A8S1KA87"/>
<proteinExistence type="predicted"/>
<dbReference type="Proteomes" id="UP000692954">
    <property type="component" value="Unassembled WGS sequence"/>
</dbReference>
<keyword evidence="3" id="KW-1185">Reference proteome</keyword>
<dbReference type="FunFam" id="2.30.30.140:FF:000182">
    <property type="entry name" value="Transcription factor, Tudor domain, putative"/>
    <property type="match status" value="1"/>
</dbReference>
<accession>A0A8S1KA87</accession>
<evidence type="ECO:0000313" key="2">
    <source>
        <dbReference type="EMBL" id="CAD8052059.1"/>
    </source>
</evidence>
<evidence type="ECO:0000259" key="1">
    <source>
        <dbReference type="PROSITE" id="PS50304"/>
    </source>
</evidence>
<dbReference type="GO" id="GO:0005829">
    <property type="term" value="C:cytosol"/>
    <property type="evidence" value="ECO:0007669"/>
    <property type="project" value="TreeGrafter"/>
</dbReference>
<sequence>MALQPCKILSLLSPNQFLIQTQQQKTIIVGNGIPNFLTRSKLNINQKALDIYFSQLQQLNKEAMYITKTNQLQINGADLQQEIPDDSEIHLKFIGVQNEETKQIQSVIDFIKQNRNQTLEANLVSFEGNILNFLYNKDTLISLIPNAIYIDEFAIQEQGYARIMQKDWLNKQFRITFRGTQIMTVNYKKSFINFPILKADLYPTNLKNNELSDEFYTSLVSSGYAYITDWGKLNLSQNSFQILFQCQQEAKKNNLGLWKNGELDRIMLNSISSQIVGQILEIVEANQYLVKTDKEILTIKLDRIFIEGLEAKEYARKLLIGKQVYILQVGDNMPLQTIQLCENNLDIEEELIANGWATAKENHPQLSKFKFEQFQQLNLLAKQKKIGQYSPELTWRIEDQTDLKQGKSVNEIIWSSIQRDNQSQKQSATNTGITFREDYQLEALIDKILPNGQFIITILKYHSMINFTITGIAKLQEFATSFPNVTKYVELRQQFSYNILMQRNAWINFESFNIQENMFYGKIYEKKNNKDSDFTIQLLKEGLTFIKNNNDFLSKYEEAQKEAEQLKKGFWIESYAQFIIDFSNNKQTLKRQVSNQGNIQKNENQQISKVIVTAFNDCNEFYIRKEINPEFEELEIQVEKAALIPLKKPVKKGTLCLARFSEDQKIYRAQVLKAFKNDKFLIKFIDYGNDDQVDYQDMGVLPAQFTSIPQQAKMCQLAYLRIPPKSHEFGEEASELFRELLLDQQFDSKIAYIEKTTNRQFITLQPQDQPDQMKFTINKIALEKGLGRIDNRVLYNPLKEFKNLEDEAKANGIGIWGFDDCLEDEKQFEDEYDFYE</sequence>
<dbReference type="InterPro" id="IPR002999">
    <property type="entry name" value="Tudor"/>
</dbReference>
<dbReference type="Pfam" id="PF00567">
    <property type="entry name" value="TUDOR"/>
    <property type="match status" value="1"/>
</dbReference>
<dbReference type="SMART" id="SM00333">
    <property type="entry name" value="TUDOR"/>
    <property type="match status" value="1"/>
</dbReference>
<evidence type="ECO:0000313" key="3">
    <source>
        <dbReference type="Proteomes" id="UP000692954"/>
    </source>
</evidence>
<dbReference type="GO" id="GO:0006402">
    <property type="term" value="P:mRNA catabolic process"/>
    <property type="evidence" value="ECO:0007669"/>
    <property type="project" value="TreeGrafter"/>
</dbReference>
<feature type="domain" description="Tudor" evidence="1">
    <location>
        <begin position="649"/>
        <end position="708"/>
    </location>
</feature>
<comment type="caution">
    <text evidence="2">The sequence shown here is derived from an EMBL/GenBank/DDBJ whole genome shotgun (WGS) entry which is preliminary data.</text>
</comment>
<gene>
    <name evidence="2" type="ORF">PSON_ATCC_30995.1.T0060255</name>
</gene>
<dbReference type="EMBL" id="CAJJDN010000006">
    <property type="protein sequence ID" value="CAD8052059.1"/>
    <property type="molecule type" value="Genomic_DNA"/>
</dbReference>
<dbReference type="InterPro" id="IPR016071">
    <property type="entry name" value="Staphylococal_nuclease_OB-fold"/>
</dbReference>
<dbReference type="GO" id="GO:0003723">
    <property type="term" value="F:RNA binding"/>
    <property type="evidence" value="ECO:0007669"/>
    <property type="project" value="TreeGrafter"/>
</dbReference>
<organism evidence="2 3">
    <name type="scientific">Paramecium sonneborni</name>
    <dbReference type="NCBI Taxonomy" id="65129"/>
    <lineage>
        <taxon>Eukaryota</taxon>
        <taxon>Sar</taxon>
        <taxon>Alveolata</taxon>
        <taxon>Ciliophora</taxon>
        <taxon>Intramacronucleata</taxon>
        <taxon>Oligohymenophorea</taxon>
        <taxon>Peniculida</taxon>
        <taxon>Parameciidae</taxon>
        <taxon>Paramecium</taxon>
    </lineage>
</organism>
<protein>
    <recommendedName>
        <fullName evidence="1">Tudor domain-containing protein</fullName>
    </recommendedName>
</protein>
<dbReference type="PROSITE" id="PS50304">
    <property type="entry name" value="TUDOR"/>
    <property type="match status" value="1"/>
</dbReference>
<dbReference type="OrthoDB" id="10023235at2759"/>